<reference evidence="2" key="1">
    <citation type="submission" date="2018-04" db="EMBL/GenBank/DDBJ databases">
        <title>Transcriptome of Schizaphis graminum biotype I.</title>
        <authorList>
            <person name="Scully E.D."/>
            <person name="Geib S.M."/>
            <person name="Palmer N.A."/>
            <person name="Koch K."/>
            <person name="Bradshaw J."/>
            <person name="Heng-Moss T."/>
            <person name="Sarath G."/>
        </authorList>
    </citation>
    <scope>NUCLEOTIDE SEQUENCE</scope>
</reference>
<evidence type="ECO:0000313" key="2">
    <source>
        <dbReference type="EMBL" id="MBY12774.1"/>
    </source>
</evidence>
<dbReference type="AlphaFoldDB" id="A0A2S2N6E3"/>
<evidence type="ECO:0000256" key="1">
    <source>
        <dbReference type="SAM" id="MobiDB-lite"/>
    </source>
</evidence>
<accession>A0A2S2N6E3</accession>
<organism evidence="2">
    <name type="scientific">Schizaphis graminum</name>
    <name type="common">Green bug aphid</name>
    <dbReference type="NCBI Taxonomy" id="13262"/>
    <lineage>
        <taxon>Eukaryota</taxon>
        <taxon>Metazoa</taxon>
        <taxon>Ecdysozoa</taxon>
        <taxon>Arthropoda</taxon>
        <taxon>Hexapoda</taxon>
        <taxon>Insecta</taxon>
        <taxon>Pterygota</taxon>
        <taxon>Neoptera</taxon>
        <taxon>Paraneoptera</taxon>
        <taxon>Hemiptera</taxon>
        <taxon>Sternorrhyncha</taxon>
        <taxon>Aphidomorpha</taxon>
        <taxon>Aphidoidea</taxon>
        <taxon>Aphididae</taxon>
        <taxon>Aphidini</taxon>
        <taxon>Schizaphis</taxon>
    </lineage>
</organism>
<sequence length="252" mass="28801">MSLSNNTAIDKIKEEQKIQFWRKYKNKYNYIEKIRCKLPPLEDPINEPECQRNSIINIAQNNVKVIVQNDLNDNTQNYLNDNTQNDVNVRTLSDVNGKFTIQDIIQNKAVYEILKSRLKNSPYDDPSFFKNNVRATQLNIQLANGDSVIKPMSCVAPLVVLKKFDDMCPLPAQIIKTVGEHSKSISSRDSNKIKVNSSNRNNKSVKMNKMETRANTAKDNTNGSTTNVEISPKKRSLANKNSKNEPSKRRRN</sequence>
<protein>
    <submittedName>
        <fullName evidence="2">Uncharacterized protein</fullName>
    </submittedName>
</protein>
<proteinExistence type="predicted"/>
<feature type="compositionally biased region" description="Low complexity" evidence="1">
    <location>
        <begin position="193"/>
        <end position="207"/>
    </location>
</feature>
<feature type="compositionally biased region" description="Polar residues" evidence="1">
    <location>
        <begin position="213"/>
        <end position="229"/>
    </location>
</feature>
<feature type="compositionally biased region" description="Basic and acidic residues" evidence="1">
    <location>
        <begin position="242"/>
        <end position="252"/>
    </location>
</feature>
<gene>
    <name evidence="2" type="ORF">g.116989</name>
</gene>
<dbReference type="EMBL" id="GGMR01000155">
    <property type="protein sequence ID" value="MBY12774.1"/>
    <property type="molecule type" value="Transcribed_RNA"/>
</dbReference>
<feature type="region of interest" description="Disordered" evidence="1">
    <location>
        <begin position="179"/>
        <end position="252"/>
    </location>
</feature>
<name>A0A2S2N6E3_SCHGA</name>